<dbReference type="OrthoDB" id="9798934at2"/>
<dbReference type="PANTHER" id="PTHR30146:SF105">
    <property type="entry name" value="CATABOLITE CONTROL PROTEIN B"/>
    <property type="match status" value="1"/>
</dbReference>
<dbReference type="InterPro" id="IPR000843">
    <property type="entry name" value="HTH_LacI"/>
</dbReference>
<feature type="domain" description="HTH lacI-type" evidence="4">
    <location>
        <begin position="2"/>
        <end position="56"/>
    </location>
</feature>
<accession>A0A0R2BR25</accession>
<dbReference type="InterPro" id="IPR046335">
    <property type="entry name" value="LacI/GalR-like_sensor"/>
</dbReference>
<organism evidence="5 6">
    <name type="scientific">Lapidilactobacillus dextrinicus DSM 20335</name>
    <dbReference type="NCBI Taxonomy" id="1423738"/>
    <lineage>
        <taxon>Bacteria</taxon>
        <taxon>Bacillati</taxon>
        <taxon>Bacillota</taxon>
        <taxon>Bacilli</taxon>
        <taxon>Lactobacillales</taxon>
        <taxon>Lactobacillaceae</taxon>
        <taxon>Lapidilactobacillus</taxon>
    </lineage>
</organism>
<dbReference type="GO" id="GO:0000976">
    <property type="term" value="F:transcription cis-regulatory region binding"/>
    <property type="evidence" value="ECO:0007669"/>
    <property type="project" value="TreeGrafter"/>
</dbReference>
<keyword evidence="3" id="KW-0804">Transcription</keyword>
<dbReference type="STRING" id="1423738.FC84_GL001165"/>
<evidence type="ECO:0000256" key="1">
    <source>
        <dbReference type="ARBA" id="ARBA00023015"/>
    </source>
</evidence>
<dbReference type="CDD" id="cd01392">
    <property type="entry name" value="HTH_LacI"/>
    <property type="match status" value="1"/>
</dbReference>
<dbReference type="SUPFAM" id="SSF53822">
    <property type="entry name" value="Periplasmic binding protein-like I"/>
    <property type="match status" value="1"/>
</dbReference>
<dbReference type="GO" id="GO:0003700">
    <property type="term" value="F:DNA-binding transcription factor activity"/>
    <property type="evidence" value="ECO:0007669"/>
    <property type="project" value="TreeGrafter"/>
</dbReference>
<dbReference type="Pfam" id="PF13377">
    <property type="entry name" value="Peripla_BP_3"/>
    <property type="match status" value="1"/>
</dbReference>
<dbReference type="RefSeq" id="WP_057757635.1">
    <property type="nucleotide sequence ID" value="NZ_AYYK01000022.1"/>
</dbReference>
<proteinExistence type="predicted"/>
<dbReference type="CDD" id="cd06286">
    <property type="entry name" value="PBP1_CcpB-like"/>
    <property type="match status" value="1"/>
</dbReference>
<evidence type="ECO:0000259" key="4">
    <source>
        <dbReference type="PROSITE" id="PS50932"/>
    </source>
</evidence>
<evidence type="ECO:0000313" key="6">
    <source>
        <dbReference type="Proteomes" id="UP000051813"/>
    </source>
</evidence>
<dbReference type="PROSITE" id="PS50932">
    <property type="entry name" value="HTH_LACI_2"/>
    <property type="match status" value="1"/>
</dbReference>
<comment type="caution">
    <text evidence="5">The sequence shown here is derived from an EMBL/GenBank/DDBJ whole genome shotgun (WGS) entry which is preliminary data.</text>
</comment>
<sequence length="323" mass="37215">MATIFDIAELAGTSKSTVSRVISGNGYVKAETRQRVLMAIEELHYVPNQIARDLKYQRTQNIGFLMSTYYSNTGDLINSFAGIARKYHYQTSIYLADNEEDEISALNLLVTHQLDGIFLLSAMNDWDKIIPYTKYGPIATWRRIDSKHIYSSYVDHYPLYLQALYYLKEHGARKIGHIFNSISSSNTVARVHALTDFSDENPTIDQSWRRFYSVSTEAGIDAGKHWIADKKQNQAPDAVICFADVVSAEFIRTLRNAGYRVPEDCKVFGFENDIFSRLFDITTFDPRIDLQAANSFYYLYHQIEHKEVQYQKITPKMIIRKTC</sequence>
<dbReference type="Pfam" id="PF00356">
    <property type="entry name" value="LacI"/>
    <property type="match status" value="1"/>
</dbReference>
<evidence type="ECO:0000256" key="2">
    <source>
        <dbReference type="ARBA" id="ARBA00023125"/>
    </source>
</evidence>
<dbReference type="PANTHER" id="PTHR30146">
    <property type="entry name" value="LACI-RELATED TRANSCRIPTIONAL REPRESSOR"/>
    <property type="match status" value="1"/>
</dbReference>
<keyword evidence="1" id="KW-0805">Transcription regulation</keyword>
<dbReference type="Proteomes" id="UP000051813">
    <property type="component" value="Unassembled WGS sequence"/>
</dbReference>
<evidence type="ECO:0000313" key="5">
    <source>
        <dbReference type="EMBL" id="KRM78342.1"/>
    </source>
</evidence>
<dbReference type="Gene3D" id="3.40.50.2300">
    <property type="match status" value="2"/>
</dbReference>
<keyword evidence="2" id="KW-0238">DNA-binding</keyword>
<dbReference type="Gene3D" id="1.10.260.40">
    <property type="entry name" value="lambda repressor-like DNA-binding domains"/>
    <property type="match status" value="1"/>
</dbReference>
<dbReference type="InterPro" id="IPR028082">
    <property type="entry name" value="Peripla_BP_I"/>
</dbReference>
<name>A0A0R2BR25_9LACO</name>
<dbReference type="InterPro" id="IPR010982">
    <property type="entry name" value="Lambda_DNA-bd_dom_sf"/>
</dbReference>
<gene>
    <name evidence="5" type="ORF">FC84_GL001165</name>
</gene>
<dbReference type="SUPFAM" id="SSF47413">
    <property type="entry name" value="lambda repressor-like DNA-binding domains"/>
    <property type="match status" value="1"/>
</dbReference>
<keyword evidence="6" id="KW-1185">Reference proteome</keyword>
<reference evidence="5 6" key="1">
    <citation type="journal article" date="2015" name="Genome Announc.">
        <title>Expanding the biotechnology potential of lactobacilli through comparative genomics of 213 strains and associated genera.</title>
        <authorList>
            <person name="Sun Z."/>
            <person name="Harris H.M."/>
            <person name="McCann A."/>
            <person name="Guo C."/>
            <person name="Argimon S."/>
            <person name="Zhang W."/>
            <person name="Yang X."/>
            <person name="Jeffery I.B."/>
            <person name="Cooney J.C."/>
            <person name="Kagawa T.F."/>
            <person name="Liu W."/>
            <person name="Song Y."/>
            <person name="Salvetti E."/>
            <person name="Wrobel A."/>
            <person name="Rasinkangas P."/>
            <person name="Parkhill J."/>
            <person name="Rea M.C."/>
            <person name="O'Sullivan O."/>
            <person name="Ritari J."/>
            <person name="Douillard F.P."/>
            <person name="Paul Ross R."/>
            <person name="Yang R."/>
            <person name="Briner A.E."/>
            <person name="Felis G.E."/>
            <person name="de Vos W.M."/>
            <person name="Barrangou R."/>
            <person name="Klaenhammer T.R."/>
            <person name="Caufield P.W."/>
            <person name="Cui Y."/>
            <person name="Zhang H."/>
            <person name="O'Toole P.W."/>
        </authorList>
    </citation>
    <scope>NUCLEOTIDE SEQUENCE [LARGE SCALE GENOMIC DNA]</scope>
    <source>
        <strain evidence="5 6">DSM 20335</strain>
    </source>
</reference>
<dbReference type="SMART" id="SM00354">
    <property type="entry name" value="HTH_LACI"/>
    <property type="match status" value="1"/>
</dbReference>
<dbReference type="AlphaFoldDB" id="A0A0R2BR25"/>
<protein>
    <submittedName>
        <fullName evidence="5">LacI family sugar-binding transcriptional regulator</fullName>
    </submittedName>
</protein>
<dbReference type="PATRIC" id="fig|1423738.3.peg.1178"/>
<dbReference type="EMBL" id="AYYK01000022">
    <property type="protein sequence ID" value="KRM78342.1"/>
    <property type="molecule type" value="Genomic_DNA"/>
</dbReference>
<evidence type="ECO:0000256" key="3">
    <source>
        <dbReference type="ARBA" id="ARBA00023163"/>
    </source>
</evidence>